<dbReference type="PANTHER" id="PTHR12001">
    <property type="entry name" value="GERANYLGERANYL PYROPHOSPHATE SYNTHASE"/>
    <property type="match status" value="1"/>
</dbReference>
<keyword evidence="8" id="KW-1185">Reference proteome</keyword>
<evidence type="ECO:0000256" key="4">
    <source>
        <dbReference type="ARBA" id="ARBA00022723"/>
    </source>
</evidence>
<dbReference type="EC" id="2.5.1.-" evidence="7"/>
<evidence type="ECO:0000256" key="5">
    <source>
        <dbReference type="ARBA" id="ARBA00022842"/>
    </source>
</evidence>
<evidence type="ECO:0000256" key="2">
    <source>
        <dbReference type="ARBA" id="ARBA00006706"/>
    </source>
</evidence>
<dbReference type="Pfam" id="PF00348">
    <property type="entry name" value="polyprenyl_synt"/>
    <property type="match status" value="1"/>
</dbReference>
<dbReference type="Gene3D" id="1.10.600.10">
    <property type="entry name" value="Farnesyl Diphosphate Synthase"/>
    <property type="match status" value="1"/>
</dbReference>
<protein>
    <submittedName>
        <fullName evidence="7">Polyprenyl synthetase family protein</fullName>
        <ecNumber evidence="7">2.5.1.-</ecNumber>
    </submittedName>
</protein>
<sequence length="339" mass="35713">MSAAPGGASSFGLPFDDPALEATVEEAMARVEASLRESVGHVDNYIATAAGHLLEAGGKRFRPLLTVLSSQAGPHAGKVLDDVVKAAVVVELTHLASLYHDDVMDEALLRRGSQSANSRWGNTVAILTGDLLFARASQVVADLGAEAVRVQAMTFEVLCSGQIRETVGPAEGQDPVEHYLTVLAEKTGVLIATSCRFGAWFGGADDATTEILRVYGERIGVAFQLADDLIDLASESGQSGKTPGTDLREGVATLPVLYAQESTDPADARLLELLAGPLTDDALHAETLGLLRAHPAMERARVTTRQWAQDARAVLEALPQGQVRTALSLLADGVVDRSA</sequence>
<dbReference type="InterPro" id="IPR033749">
    <property type="entry name" value="Polyprenyl_synt_CS"/>
</dbReference>
<organism evidence="7 8">
    <name type="scientific">Angustibacter luteus</name>
    <dbReference type="NCBI Taxonomy" id="658456"/>
    <lineage>
        <taxon>Bacteria</taxon>
        <taxon>Bacillati</taxon>
        <taxon>Actinomycetota</taxon>
        <taxon>Actinomycetes</taxon>
        <taxon>Kineosporiales</taxon>
        <taxon>Kineosporiaceae</taxon>
    </lineage>
</organism>
<dbReference type="RefSeq" id="WP_345715521.1">
    <property type="nucleotide sequence ID" value="NZ_BAABFP010000002.1"/>
</dbReference>
<evidence type="ECO:0000256" key="6">
    <source>
        <dbReference type="RuleBase" id="RU004466"/>
    </source>
</evidence>
<comment type="similarity">
    <text evidence="2 6">Belongs to the FPP/GGPP synthase family.</text>
</comment>
<accession>A0ABW1JGD3</accession>
<dbReference type="Proteomes" id="UP001596189">
    <property type="component" value="Unassembled WGS sequence"/>
</dbReference>
<dbReference type="SUPFAM" id="SSF48576">
    <property type="entry name" value="Terpenoid synthases"/>
    <property type="match status" value="1"/>
</dbReference>
<dbReference type="PANTHER" id="PTHR12001:SF69">
    <property type="entry name" value="ALL TRANS-POLYPRENYL-DIPHOSPHATE SYNTHASE PDSS1"/>
    <property type="match status" value="1"/>
</dbReference>
<dbReference type="InterPro" id="IPR000092">
    <property type="entry name" value="Polyprenyl_synt"/>
</dbReference>
<proteinExistence type="inferred from homology"/>
<dbReference type="InterPro" id="IPR008949">
    <property type="entry name" value="Isoprenoid_synthase_dom_sf"/>
</dbReference>
<dbReference type="SFLD" id="SFLDS00005">
    <property type="entry name" value="Isoprenoid_Synthase_Type_I"/>
    <property type="match status" value="1"/>
</dbReference>
<keyword evidence="4" id="KW-0479">Metal-binding</keyword>
<comment type="cofactor">
    <cofactor evidence="1">
        <name>Mg(2+)</name>
        <dbReference type="ChEBI" id="CHEBI:18420"/>
    </cofactor>
</comment>
<gene>
    <name evidence="7" type="ORF">ACFQDO_11725</name>
</gene>
<evidence type="ECO:0000256" key="3">
    <source>
        <dbReference type="ARBA" id="ARBA00022679"/>
    </source>
</evidence>
<reference evidence="8" key="1">
    <citation type="journal article" date="2019" name="Int. J. Syst. Evol. Microbiol.">
        <title>The Global Catalogue of Microorganisms (GCM) 10K type strain sequencing project: providing services to taxonomists for standard genome sequencing and annotation.</title>
        <authorList>
            <consortium name="The Broad Institute Genomics Platform"/>
            <consortium name="The Broad Institute Genome Sequencing Center for Infectious Disease"/>
            <person name="Wu L."/>
            <person name="Ma J."/>
        </authorList>
    </citation>
    <scope>NUCLEOTIDE SEQUENCE [LARGE SCALE GENOMIC DNA]</scope>
    <source>
        <strain evidence="8">KACC 14249</strain>
    </source>
</reference>
<dbReference type="CDD" id="cd00685">
    <property type="entry name" value="Trans_IPPS_HT"/>
    <property type="match status" value="1"/>
</dbReference>
<keyword evidence="5" id="KW-0460">Magnesium</keyword>
<dbReference type="EMBL" id="JBHSRD010000004">
    <property type="protein sequence ID" value="MFC6007798.1"/>
    <property type="molecule type" value="Genomic_DNA"/>
</dbReference>
<comment type="caution">
    <text evidence="7">The sequence shown here is derived from an EMBL/GenBank/DDBJ whole genome shotgun (WGS) entry which is preliminary data.</text>
</comment>
<evidence type="ECO:0000313" key="7">
    <source>
        <dbReference type="EMBL" id="MFC6007798.1"/>
    </source>
</evidence>
<keyword evidence="3 6" id="KW-0808">Transferase</keyword>
<name>A0ABW1JGD3_9ACTN</name>
<dbReference type="SFLD" id="SFLDG01017">
    <property type="entry name" value="Polyprenyl_Transferase_Like"/>
    <property type="match status" value="1"/>
</dbReference>
<dbReference type="GO" id="GO:0016740">
    <property type="term" value="F:transferase activity"/>
    <property type="evidence" value="ECO:0007669"/>
    <property type="project" value="UniProtKB-KW"/>
</dbReference>
<evidence type="ECO:0000256" key="1">
    <source>
        <dbReference type="ARBA" id="ARBA00001946"/>
    </source>
</evidence>
<dbReference type="PROSITE" id="PS00444">
    <property type="entry name" value="POLYPRENYL_SYNTHASE_2"/>
    <property type="match status" value="1"/>
</dbReference>
<evidence type="ECO:0000313" key="8">
    <source>
        <dbReference type="Proteomes" id="UP001596189"/>
    </source>
</evidence>